<dbReference type="InterPro" id="IPR035901">
    <property type="entry name" value="GIY-YIG_endonuc_sf"/>
</dbReference>
<dbReference type="Gene3D" id="3.40.1440.10">
    <property type="entry name" value="GIY-YIG endonuclease"/>
    <property type="match status" value="1"/>
</dbReference>
<evidence type="ECO:0000313" key="3">
    <source>
        <dbReference type="EMBL" id="KNH02397.1"/>
    </source>
</evidence>
<dbReference type="Pfam" id="PF01541">
    <property type="entry name" value="GIY-YIG"/>
    <property type="match status" value="1"/>
</dbReference>
<organism evidence="3 4">
    <name type="scientific">Qipengyuania citrea LAMA 915</name>
    <dbReference type="NCBI Taxonomy" id="1306953"/>
    <lineage>
        <taxon>Bacteria</taxon>
        <taxon>Pseudomonadati</taxon>
        <taxon>Pseudomonadota</taxon>
        <taxon>Alphaproteobacteria</taxon>
        <taxon>Sphingomonadales</taxon>
        <taxon>Erythrobacteraceae</taxon>
        <taxon>Qipengyuania</taxon>
    </lineage>
</organism>
<comment type="similarity">
    <text evidence="1">Belongs to the UPF0213 family.</text>
</comment>
<feature type="domain" description="GIY-YIG" evidence="2">
    <location>
        <begin position="5"/>
        <end position="89"/>
    </location>
</feature>
<dbReference type="RefSeq" id="WP_265597036.1">
    <property type="nucleotide sequence ID" value="NZ_JYNE01000023.1"/>
</dbReference>
<sequence>MTFEKGGYVYIMADRYRGTIYVGVTADIAARAVQHREGKGGSFTHRYGLTRLVYLERYDDITDAIAREKTDAIAREKAVKKWNRAWKIRAIEEQNPEWHDLFDTLNM</sequence>
<dbReference type="InterPro" id="IPR050190">
    <property type="entry name" value="UPF0213_domain"/>
</dbReference>
<evidence type="ECO:0000256" key="1">
    <source>
        <dbReference type="ARBA" id="ARBA00007435"/>
    </source>
</evidence>
<dbReference type="PROSITE" id="PS50164">
    <property type="entry name" value="GIY_YIG"/>
    <property type="match status" value="1"/>
</dbReference>
<dbReference type="PATRIC" id="fig|1306953.7.peg.2737"/>
<dbReference type="EMBL" id="JYNE01000023">
    <property type="protein sequence ID" value="KNH02397.1"/>
    <property type="molecule type" value="Genomic_DNA"/>
</dbReference>
<protein>
    <recommendedName>
        <fullName evidence="2">GIY-YIG domain-containing protein</fullName>
    </recommendedName>
</protein>
<dbReference type="SUPFAM" id="SSF82771">
    <property type="entry name" value="GIY-YIG endonuclease"/>
    <property type="match status" value="1"/>
</dbReference>
<dbReference type="AlphaFoldDB" id="A0A0L1KEX1"/>
<dbReference type="SMART" id="SM00465">
    <property type="entry name" value="GIYc"/>
    <property type="match status" value="1"/>
</dbReference>
<dbReference type="CDD" id="cd10448">
    <property type="entry name" value="GIY-YIG_unchar_3"/>
    <property type="match status" value="1"/>
</dbReference>
<dbReference type="PANTHER" id="PTHR34477:SF5">
    <property type="entry name" value="BSL5627 PROTEIN"/>
    <property type="match status" value="1"/>
</dbReference>
<reference evidence="3" key="1">
    <citation type="submission" date="2015-02" db="EMBL/GenBank/DDBJ databases">
        <authorList>
            <person name="Chooi Y.-H."/>
        </authorList>
    </citation>
    <scope>NUCLEOTIDE SEQUENCE [LARGE SCALE GENOMIC DNA]</scope>
    <source>
        <strain evidence="3">LAMA 915</strain>
    </source>
</reference>
<dbReference type="Proteomes" id="UP000037446">
    <property type="component" value="Unassembled WGS sequence"/>
</dbReference>
<evidence type="ECO:0000313" key="4">
    <source>
        <dbReference type="Proteomes" id="UP000037446"/>
    </source>
</evidence>
<dbReference type="InterPro" id="IPR000305">
    <property type="entry name" value="GIY-YIG_endonuc"/>
</dbReference>
<name>A0A0L1KEX1_9SPHN</name>
<proteinExistence type="inferred from homology"/>
<dbReference type="STRING" id="1306953.J121_2647"/>
<accession>A0A0L1KEX1</accession>
<comment type="caution">
    <text evidence="3">The sequence shown here is derived from an EMBL/GenBank/DDBJ whole genome shotgun (WGS) entry which is preliminary data.</text>
</comment>
<dbReference type="PANTHER" id="PTHR34477">
    <property type="entry name" value="UPF0213 PROTEIN YHBQ"/>
    <property type="match status" value="1"/>
</dbReference>
<gene>
    <name evidence="3" type="ORF">J121_2647</name>
</gene>
<evidence type="ECO:0000259" key="2">
    <source>
        <dbReference type="PROSITE" id="PS50164"/>
    </source>
</evidence>